<keyword evidence="2" id="KW-1185">Reference proteome</keyword>
<evidence type="ECO:0000313" key="2">
    <source>
        <dbReference type="Proteomes" id="UP000309997"/>
    </source>
</evidence>
<name>A0ACC4B0P8_POPAL</name>
<comment type="caution">
    <text evidence="1">The sequence shown here is derived from an EMBL/GenBank/DDBJ whole genome shotgun (WGS) entry which is preliminary data.</text>
</comment>
<dbReference type="Proteomes" id="UP000309997">
    <property type="component" value="Unassembled WGS sequence"/>
</dbReference>
<evidence type="ECO:0000313" key="1">
    <source>
        <dbReference type="EMBL" id="KAL3571821.1"/>
    </source>
</evidence>
<dbReference type="EMBL" id="RCHU02000014">
    <property type="protein sequence ID" value="KAL3571821.1"/>
    <property type="molecule type" value="Genomic_DNA"/>
</dbReference>
<protein>
    <submittedName>
        <fullName evidence="1">Uncharacterized protein</fullName>
    </submittedName>
</protein>
<accession>A0ACC4B0P8</accession>
<reference evidence="1 2" key="1">
    <citation type="journal article" date="2024" name="Plant Biotechnol. J.">
        <title>Genome and CRISPR/Cas9 system of a widespread forest tree (Populus alba) in the world.</title>
        <authorList>
            <person name="Liu Y.J."/>
            <person name="Jiang P.F."/>
            <person name="Han X.M."/>
            <person name="Li X.Y."/>
            <person name="Wang H.M."/>
            <person name="Wang Y.J."/>
            <person name="Wang X.X."/>
            <person name="Zeng Q.Y."/>
        </authorList>
    </citation>
    <scope>NUCLEOTIDE SEQUENCE [LARGE SCALE GENOMIC DNA]</scope>
    <source>
        <strain evidence="2">cv. PAL-ZL1</strain>
    </source>
</reference>
<organism evidence="1 2">
    <name type="scientific">Populus alba</name>
    <name type="common">White poplar</name>
    <dbReference type="NCBI Taxonomy" id="43335"/>
    <lineage>
        <taxon>Eukaryota</taxon>
        <taxon>Viridiplantae</taxon>
        <taxon>Streptophyta</taxon>
        <taxon>Embryophyta</taxon>
        <taxon>Tracheophyta</taxon>
        <taxon>Spermatophyta</taxon>
        <taxon>Magnoliopsida</taxon>
        <taxon>eudicotyledons</taxon>
        <taxon>Gunneridae</taxon>
        <taxon>Pentapetalae</taxon>
        <taxon>rosids</taxon>
        <taxon>fabids</taxon>
        <taxon>Malpighiales</taxon>
        <taxon>Salicaceae</taxon>
        <taxon>Saliceae</taxon>
        <taxon>Populus</taxon>
    </lineage>
</organism>
<proteinExistence type="predicted"/>
<sequence length="86" mass="10115">MLTKESSVNTATRDSVELQVDYNRFFPPSATLFIRQERKMRGDQHFEFGWDFGWGEIPLKENLRIDPLIHSNTANEQPIVVKYTKE</sequence>
<gene>
    <name evidence="1" type="ORF">D5086_025725</name>
</gene>